<protein>
    <submittedName>
        <fullName evidence="12 13">Acyl-CoA dehydrogenase</fullName>
    </submittedName>
</protein>
<reference evidence="13 14" key="1">
    <citation type="submission" date="2020-02" db="EMBL/GenBank/DDBJ databases">
        <title>Bacillus aquiflavi sp. nov., isolated from yellow water of strong flavor Chinese baijiu in Yibin region of China.</title>
        <authorList>
            <person name="Xie J."/>
        </authorList>
    </citation>
    <scope>NUCLEOTIDE SEQUENCE [LARGE SCALE GENOMIC DNA]</scope>
    <source>
        <strain evidence="13 14">3H-10</strain>
    </source>
</reference>
<evidence type="ECO:0000259" key="11">
    <source>
        <dbReference type="Pfam" id="PF21263"/>
    </source>
</evidence>
<dbReference type="InterPro" id="IPR006089">
    <property type="entry name" value="Acyl-CoA_DH_CS"/>
</dbReference>
<dbReference type="GO" id="GO:0050660">
    <property type="term" value="F:flavin adenine dinucleotide binding"/>
    <property type="evidence" value="ECO:0007669"/>
    <property type="project" value="InterPro"/>
</dbReference>
<dbReference type="Proteomes" id="UP000570010">
    <property type="component" value="Unassembled WGS sequence"/>
</dbReference>
<dbReference type="Pfam" id="PF02771">
    <property type="entry name" value="Acyl-CoA_dh_N"/>
    <property type="match status" value="1"/>
</dbReference>
<dbReference type="PROSITE" id="PS00072">
    <property type="entry name" value="ACYL_COA_DH_1"/>
    <property type="match status" value="1"/>
</dbReference>
<dbReference type="Pfam" id="PF02770">
    <property type="entry name" value="Acyl-CoA_dh_M"/>
    <property type="match status" value="1"/>
</dbReference>
<dbReference type="EMBL" id="JACEIO010000011">
    <property type="protein sequence ID" value="MBA4536809.1"/>
    <property type="molecule type" value="Genomic_DNA"/>
</dbReference>
<dbReference type="AlphaFoldDB" id="A0A6B3W003"/>
<feature type="domain" description="Acyl-CoA dehydrogenase/oxidase N-terminal" evidence="10">
    <location>
        <begin position="24"/>
        <end position="135"/>
    </location>
</feature>
<dbReference type="Pfam" id="PF21263">
    <property type="entry name" value="Acyl-CoA-dh_C"/>
    <property type="match status" value="1"/>
</dbReference>
<dbReference type="InterPro" id="IPR046373">
    <property type="entry name" value="Acyl-CoA_Oxase/DH_mid-dom_sf"/>
</dbReference>
<keyword evidence="14" id="KW-1185">Reference proteome</keyword>
<keyword evidence="4 7" id="KW-0274">FAD</keyword>
<dbReference type="Pfam" id="PF00441">
    <property type="entry name" value="Acyl-CoA_dh_1"/>
    <property type="match status" value="1"/>
</dbReference>
<evidence type="ECO:0000256" key="4">
    <source>
        <dbReference type="ARBA" id="ARBA00022827"/>
    </source>
</evidence>
<evidence type="ECO:0000256" key="2">
    <source>
        <dbReference type="ARBA" id="ARBA00009347"/>
    </source>
</evidence>
<dbReference type="FunFam" id="1.10.540.10:FF:000001">
    <property type="entry name" value="Very long-chain-specific acyl-CoA dehydrogenase, mitochondrial"/>
    <property type="match status" value="1"/>
</dbReference>
<dbReference type="InterPro" id="IPR006091">
    <property type="entry name" value="Acyl-CoA_Oxase/DH_mid-dom"/>
</dbReference>
<dbReference type="InterPro" id="IPR037069">
    <property type="entry name" value="AcylCoA_DH/ox_N_sf"/>
</dbReference>
<evidence type="ECO:0000256" key="3">
    <source>
        <dbReference type="ARBA" id="ARBA00022630"/>
    </source>
</evidence>
<dbReference type="RefSeq" id="WP_163241359.1">
    <property type="nucleotide sequence ID" value="NZ_CP082780.1"/>
</dbReference>
<keyword evidence="3 7" id="KW-0285">Flavoprotein</keyword>
<gene>
    <name evidence="13" type="ORF">G4D64_06490</name>
    <name evidence="12" type="ORF">H1Z61_06525</name>
</gene>
<dbReference type="Proteomes" id="UP000472971">
    <property type="component" value="Unassembled WGS sequence"/>
</dbReference>
<dbReference type="FunFam" id="1.20.140.10:FF:000019">
    <property type="entry name" value="Acyl-CoA dehydrogenase"/>
    <property type="match status" value="1"/>
</dbReference>
<feature type="domain" description="Acyl-CoA oxidase/dehydrogenase middle" evidence="9">
    <location>
        <begin position="139"/>
        <end position="232"/>
    </location>
</feature>
<dbReference type="InterPro" id="IPR036250">
    <property type="entry name" value="AcylCo_DH-like_C"/>
</dbReference>
<evidence type="ECO:0000256" key="5">
    <source>
        <dbReference type="ARBA" id="ARBA00023002"/>
    </source>
</evidence>
<evidence type="ECO:0000256" key="6">
    <source>
        <dbReference type="ARBA" id="ARBA00052546"/>
    </source>
</evidence>
<comment type="catalytic activity">
    <reaction evidence="6">
        <text>a 2,3-saturated acyl-CoA + A = a 2,3-dehydroacyl-CoA + AH2</text>
        <dbReference type="Rhea" id="RHEA:48608"/>
        <dbReference type="ChEBI" id="CHEBI:13193"/>
        <dbReference type="ChEBI" id="CHEBI:17499"/>
        <dbReference type="ChEBI" id="CHEBI:60015"/>
        <dbReference type="ChEBI" id="CHEBI:65111"/>
    </reaction>
</comment>
<accession>A0A6B3W003</accession>
<comment type="cofactor">
    <cofactor evidence="1 7">
        <name>FAD</name>
        <dbReference type="ChEBI" id="CHEBI:57692"/>
    </cofactor>
</comment>
<comment type="caution">
    <text evidence="13">The sequence shown here is derived from an EMBL/GenBank/DDBJ whole genome shotgun (WGS) entry which is preliminary data.</text>
</comment>
<keyword evidence="5 7" id="KW-0560">Oxidoreductase</keyword>
<evidence type="ECO:0000259" key="9">
    <source>
        <dbReference type="Pfam" id="PF02770"/>
    </source>
</evidence>
<evidence type="ECO:0000313" key="14">
    <source>
        <dbReference type="Proteomes" id="UP000472971"/>
    </source>
</evidence>
<evidence type="ECO:0000256" key="1">
    <source>
        <dbReference type="ARBA" id="ARBA00001974"/>
    </source>
</evidence>
<evidence type="ECO:0000313" key="15">
    <source>
        <dbReference type="Proteomes" id="UP000570010"/>
    </source>
</evidence>
<evidence type="ECO:0000313" key="12">
    <source>
        <dbReference type="EMBL" id="MBA4536809.1"/>
    </source>
</evidence>
<dbReference type="InterPro" id="IPR009100">
    <property type="entry name" value="AcylCoA_DH/oxidase_NM_dom_sf"/>
</dbReference>
<dbReference type="PANTHER" id="PTHR43884">
    <property type="entry name" value="ACYL-COA DEHYDROGENASE"/>
    <property type="match status" value="1"/>
</dbReference>
<proteinExistence type="inferred from homology"/>
<evidence type="ECO:0000259" key="8">
    <source>
        <dbReference type="Pfam" id="PF00441"/>
    </source>
</evidence>
<dbReference type="InterPro" id="IPR013786">
    <property type="entry name" value="AcylCoA_DH/ox_N"/>
</dbReference>
<reference evidence="12 15" key="2">
    <citation type="submission" date="2020-07" db="EMBL/GenBank/DDBJ databases">
        <authorList>
            <person name="Feng H."/>
        </authorList>
    </citation>
    <scope>NUCLEOTIDE SEQUENCE [LARGE SCALE GENOMIC DNA]</scope>
    <source>
        <strain evidence="12">S-12</strain>
        <strain evidence="15">s-12</strain>
    </source>
</reference>
<dbReference type="Gene3D" id="1.10.540.10">
    <property type="entry name" value="Acyl-CoA dehydrogenase/oxidase, N-terminal domain"/>
    <property type="match status" value="1"/>
</dbReference>
<evidence type="ECO:0000313" key="13">
    <source>
        <dbReference type="EMBL" id="NEY81176.1"/>
    </source>
</evidence>
<dbReference type="InterPro" id="IPR049426">
    <property type="entry name" value="Acyl-CoA-dh-like_C"/>
</dbReference>
<dbReference type="PANTHER" id="PTHR43884:SF12">
    <property type="entry name" value="ISOVALERYL-COA DEHYDROGENASE, MITOCHONDRIAL-RELATED"/>
    <property type="match status" value="1"/>
</dbReference>
<dbReference type="SUPFAM" id="SSF47203">
    <property type="entry name" value="Acyl-CoA dehydrogenase C-terminal domain-like"/>
    <property type="match status" value="1"/>
</dbReference>
<evidence type="ECO:0000256" key="7">
    <source>
        <dbReference type="RuleBase" id="RU362125"/>
    </source>
</evidence>
<feature type="domain" description="Acyl-CoA dehydrogenase/oxidase C-terminal" evidence="8">
    <location>
        <begin position="244"/>
        <end position="407"/>
    </location>
</feature>
<dbReference type="EMBL" id="JAAIWN010000011">
    <property type="protein sequence ID" value="NEY81176.1"/>
    <property type="molecule type" value="Genomic_DNA"/>
</dbReference>
<dbReference type="GO" id="GO:0003995">
    <property type="term" value="F:acyl-CoA dehydrogenase activity"/>
    <property type="evidence" value="ECO:0007669"/>
    <property type="project" value="InterPro"/>
</dbReference>
<dbReference type="SUPFAM" id="SSF56645">
    <property type="entry name" value="Acyl-CoA dehydrogenase NM domain-like"/>
    <property type="match status" value="1"/>
</dbReference>
<name>A0A6B3W003_9BACI</name>
<evidence type="ECO:0000259" key="10">
    <source>
        <dbReference type="Pfam" id="PF02771"/>
    </source>
</evidence>
<sequence>MRNKHFLFDDMLPEEIFTPEDFHEEHKMLADTTMKFINHKVMPALEKIEKQQFSETIRLMKEAGDLGLISADIPEEDGGLDLGKVSAAIISEIMALGRSFSITFGGQTGIGALPIAYFGTEKQKQIYLPRILAGEMIAAYALTEPSSGTDAMSIKTKAVLSTCGTYYVLNGEKQWITNSAFADVFIVYAKVNGEKFTAFIVEKDYEGVTTSTEEKKMGLNGSSTRSLILDNVKVPADNIIGEVGRGHVIAFNVLNIGRHKIAASSLGTAKRSLELAVKYANERKQFGRLLSNFNLIKDKIATMATKIYANESVIYRTAGAIQTGFENMKKTGAHFAETIAQYVVECSINKIMSTEILDFVVDEAVQIHGGYGYMAEYEVETLYRDSRINRIFEGTNEINRILIASTLLKEYMQATQKENDADGLLREERMLLQQMKKLYHSTIFNVQENALHHFNIEQEVAAFITDVVISIYAIESVILRTEKAIKTSTQEHVRQKIDYTKLFVYETSQLIGLKALNISHHIRAEDTFSKMASQLIMKCPENIVDLKRRIADTVIASEKYISREKAVF</sequence>
<dbReference type="Gene3D" id="2.40.110.10">
    <property type="entry name" value="Butyryl-CoA Dehydrogenase, subunit A, domain 2"/>
    <property type="match status" value="1"/>
</dbReference>
<organism evidence="13 14">
    <name type="scientific">Bacillus aquiflavi</name>
    <dbReference type="NCBI Taxonomy" id="2672567"/>
    <lineage>
        <taxon>Bacteria</taxon>
        <taxon>Bacillati</taxon>
        <taxon>Bacillota</taxon>
        <taxon>Bacilli</taxon>
        <taxon>Bacillales</taxon>
        <taxon>Bacillaceae</taxon>
        <taxon>Bacillus</taxon>
    </lineage>
</organism>
<dbReference type="FunFam" id="2.40.110.10:FF:000006">
    <property type="entry name" value="very long-chain specific acyl-CoA dehydrogenase, mitochondrial"/>
    <property type="match status" value="1"/>
</dbReference>
<dbReference type="Gene3D" id="1.20.140.10">
    <property type="entry name" value="Butyryl-CoA Dehydrogenase, subunit A, domain 3"/>
    <property type="match status" value="2"/>
</dbReference>
<feature type="domain" description="Acyl-CoA dehydrogenase-like C-terminal" evidence="11">
    <location>
        <begin position="453"/>
        <end position="528"/>
    </location>
</feature>
<dbReference type="InterPro" id="IPR009075">
    <property type="entry name" value="AcylCo_DH/oxidase_C"/>
</dbReference>
<comment type="similarity">
    <text evidence="2 7">Belongs to the acyl-CoA dehydrogenase family.</text>
</comment>